<reference evidence="3" key="1">
    <citation type="submission" date="2013-03" db="EMBL/GenBank/DDBJ databases">
        <title>The Genome Sequence of Anopheles christyi ACHKN1017.</title>
        <authorList>
            <consortium name="The Broad Institute Genomics Platform"/>
            <person name="Neafsey D.E."/>
            <person name="Besansky N."/>
            <person name="Walker B."/>
            <person name="Young S.K."/>
            <person name="Zeng Q."/>
            <person name="Gargeya S."/>
            <person name="Fitzgerald M."/>
            <person name="Haas B."/>
            <person name="Abouelleil A."/>
            <person name="Allen A.W."/>
            <person name="Alvarado L."/>
            <person name="Arachchi H.M."/>
            <person name="Berlin A.M."/>
            <person name="Chapman S.B."/>
            <person name="Gainer-Dewar J."/>
            <person name="Goldberg J."/>
            <person name="Griggs A."/>
            <person name="Gujja S."/>
            <person name="Hansen M."/>
            <person name="Howarth C."/>
            <person name="Imamovic A."/>
            <person name="Ireland A."/>
            <person name="Larimer J."/>
            <person name="McCowan C."/>
            <person name="Murphy C."/>
            <person name="Pearson M."/>
            <person name="Poon T.W."/>
            <person name="Priest M."/>
            <person name="Roberts A."/>
            <person name="Saif S."/>
            <person name="Shea T."/>
            <person name="Sisk P."/>
            <person name="Sykes S."/>
            <person name="Wortman J."/>
            <person name="Nusbaum C."/>
            <person name="Birren B."/>
        </authorList>
    </citation>
    <scope>NUCLEOTIDE SEQUENCE [LARGE SCALE GENOMIC DNA]</scope>
    <source>
        <strain evidence="3">ACHKN1017</strain>
    </source>
</reference>
<dbReference type="AlphaFoldDB" id="A0A182K5I1"/>
<name>A0A182K5I1_9DIPT</name>
<reference evidence="2" key="2">
    <citation type="submission" date="2020-05" db="UniProtKB">
        <authorList>
            <consortium name="EnsemblMetazoa"/>
        </authorList>
    </citation>
    <scope>IDENTIFICATION</scope>
    <source>
        <strain evidence="2">ACHKN1017</strain>
    </source>
</reference>
<feature type="compositionally biased region" description="Basic residues" evidence="1">
    <location>
        <begin position="1"/>
        <end position="22"/>
    </location>
</feature>
<feature type="region of interest" description="Disordered" evidence="1">
    <location>
        <begin position="191"/>
        <end position="220"/>
    </location>
</feature>
<dbReference type="Proteomes" id="UP000075881">
    <property type="component" value="Unassembled WGS sequence"/>
</dbReference>
<accession>A0A182K5I1</accession>
<dbReference type="EnsemblMetazoa" id="ACHR006016-RA">
    <property type="protein sequence ID" value="ACHR006016-PA"/>
    <property type="gene ID" value="ACHR006016"/>
</dbReference>
<feature type="region of interest" description="Disordered" evidence="1">
    <location>
        <begin position="1"/>
        <end position="24"/>
    </location>
</feature>
<keyword evidence="3" id="KW-1185">Reference proteome</keyword>
<sequence length="361" mass="39755">MANVHHHHHQHHHQHANHRHRASCGVDRQLKKIEEIFNQNQKENEVKIIESHTNRKCSVHGTHRRGSVCSVKRRDSIASSVGDLSTVGSLGRQQRPSYGSIYNVGREAEMAARRKSRLGNRNSIANFGDLQPHYVIAPTGRKSLSGFADPRRRDSMPVLNTIKPLSNRPLEHPADFPSMLRATSVSTVDLRRKPSIGGGGGVGVTRRSSMNSKRNSLHLDDSLATMKLHSILKKASSPSKDSEDSGEHELCDMTKRLSFDSGISKPHLALGHLTSHNGHNRRNSNDSSYSSFSRRISIDSLDASRRYSRRLSDASSLFGGDEDASSGSGGGTNDIDRIKVLNSSFANSFDDAAIGNDEVIH</sequence>
<evidence type="ECO:0000313" key="3">
    <source>
        <dbReference type="Proteomes" id="UP000075881"/>
    </source>
</evidence>
<proteinExistence type="predicted"/>
<feature type="region of interest" description="Disordered" evidence="1">
    <location>
        <begin position="270"/>
        <end position="290"/>
    </location>
</feature>
<dbReference type="VEuPathDB" id="VectorBase:ACHR006016"/>
<evidence type="ECO:0000256" key="1">
    <source>
        <dbReference type="SAM" id="MobiDB-lite"/>
    </source>
</evidence>
<evidence type="ECO:0000313" key="2">
    <source>
        <dbReference type="EnsemblMetazoa" id="ACHR006016-PA"/>
    </source>
</evidence>
<organism evidence="2 3">
    <name type="scientific">Anopheles christyi</name>
    <dbReference type="NCBI Taxonomy" id="43041"/>
    <lineage>
        <taxon>Eukaryota</taxon>
        <taxon>Metazoa</taxon>
        <taxon>Ecdysozoa</taxon>
        <taxon>Arthropoda</taxon>
        <taxon>Hexapoda</taxon>
        <taxon>Insecta</taxon>
        <taxon>Pterygota</taxon>
        <taxon>Neoptera</taxon>
        <taxon>Endopterygota</taxon>
        <taxon>Diptera</taxon>
        <taxon>Nematocera</taxon>
        <taxon>Culicoidea</taxon>
        <taxon>Culicidae</taxon>
        <taxon>Anophelinae</taxon>
        <taxon>Anopheles</taxon>
    </lineage>
</organism>
<protein>
    <submittedName>
        <fullName evidence="2">Uncharacterized protein</fullName>
    </submittedName>
</protein>